<evidence type="ECO:0000313" key="12">
    <source>
        <dbReference type="EMBL" id="CAD9818791.1"/>
    </source>
</evidence>
<dbReference type="GO" id="GO:0016020">
    <property type="term" value="C:membrane"/>
    <property type="evidence" value="ECO:0007669"/>
    <property type="project" value="UniProtKB-SubCell"/>
</dbReference>
<evidence type="ECO:0000256" key="2">
    <source>
        <dbReference type="ARBA" id="ARBA00022448"/>
    </source>
</evidence>
<keyword evidence="3 8" id="KW-0812">Transmembrane</keyword>
<name>A0A7S2UHV0_9STRA</name>
<feature type="domain" description="DOMON" evidence="10">
    <location>
        <begin position="269"/>
        <end position="385"/>
    </location>
</feature>
<feature type="chain" id="PRO_5030565405" description="DOMON domain-containing protein" evidence="9">
    <location>
        <begin position="29"/>
        <end position="661"/>
    </location>
</feature>
<feature type="domain" description="DOMON" evidence="10">
    <location>
        <begin position="60"/>
        <end position="190"/>
    </location>
</feature>
<evidence type="ECO:0000256" key="5">
    <source>
        <dbReference type="ARBA" id="ARBA00022982"/>
    </source>
</evidence>
<dbReference type="SMART" id="SM00664">
    <property type="entry name" value="DoH"/>
    <property type="match status" value="2"/>
</dbReference>
<evidence type="ECO:0000256" key="8">
    <source>
        <dbReference type="SAM" id="Phobius"/>
    </source>
</evidence>
<dbReference type="Pfam" id="PF03188">
    <property type="entry name" value="Cytochrom_B561"/>
    <property type="match status" value="1"/>
</dbReference>
<dbReference type="Pfam" id="PF03351">
    <property type="entry name" value="DOMON"/>
    <property type="match status" value="1"/>
</dbReference>
<dbReference type="AlphaFoldDB" id="A0A7S2UHV0"/>
<dbReference type="Gene3D" id="1.20.120.1770">
    <property type="match status" value="1"/>
</dbReference>
<evidence type="ECO:0000256" key="1">
    <source>
        <dbReference type="ARBA" id="ARBA00004370"/>
    </source>
</evidence>
<dbReference type="InterPro" id="IPR005018">
    <property type="entry name" value="DOMON_domain"/>
</dbReference>
<dbReference type="EMBL" id="HBHQ01015896">
    <property type="protein sequence ID" value="CAD9818791.1"/>
    <property type="molecule type" value="Transcribed_RNA"/>
</dbReference>
<keyword evidence="6 8" id="KW-1133">Transmembrane helix</keyword>
<reference evidence="12" key="1">
    <citation type="submission" date="2021-01" db="EMBL/GenBank/DDBJ databases">
        <authorList>
            <person name="Corre E."/>
            <person name="Pelletier E."/>
            <person name="Niang G."/>
            <person name="Scheremetjew M."/>
            <person name="Finn R."/>
            <person name="Kale V."/>
            <person name="Holt S."/>
            <person name="Cochrane G."/>
            <person name="Meng A."/>
            <person name="Brown T."/>
            <person name="Cohen L."/>
        </authorList>
    </citation>
    <scope>NUCLEOTIDE SEQUENCE</scope>
    <source>
        <strain evidence="12">CCMP2084</strain>
    </source>
</reference>
<keyword evidence="5" id="KW-0249">Electron transport</keyword>
<dbReference type="InterPro" id="IPR045266">
    <property type="entry name" value="DOH_DOMON"/>
</dbReference>
<dbReference type="PANTHER" id="PTHR23130:SF171">
    <property type="entry name" value="OS01G0895300 PROTEIN"/>
    <property type="match status" value="1"/>
</dbReference>
<feature type="transmembrane region" description="Helical" evidence="8">
    <location>
        <begin position="428"/>
        <end position="448"/>
    </location>
</feature>
<evidence type="ECO:0000256" key="4">
    <source>
        <dbReference type="ARBA" id="ARBA00022729"/>
    </source>
</evidence>
<organism evidence="12">
    <name type="scientific">Attheya septentrionalis</name>
    <dbReference type="NCBI Taxonomy" id="420275"/>
    <lineage>
        <taxon>Eukaryota</taxon>
        <taxon>Sar</taxon>
        <taxon>Stramenopiles</taxon>
        <taxon>Ochrophyta</taxon>
        <taxon>Bacillariophyta</taxon>
        <taxon>Coscinodiscophyceae</taxon>
        <taxon>Chaetocerotophycidae</taxon>
        <taxon>Chaetocerotales</taxon>
        <taxon>Attheyaceae</taxon>
        <taxon>Attheya</taxon>
    </lineage>
</organism>
<dbReference type="CDD" id="cd08760">
    <property type="entry name" value="Cyt_b561_FRRS1_like"/>
    <property type="match status" value="1"/>
</dbReference>
<dbReference type="PANTHER" id="PTHR23130">
    <property type="entry name" value="CYTOCHROME B561 AND DOMON DOMAIN-CONTAINING PROTEIN"/>
    <property type="match status" value="1"/>
</dbReference>
<feature type="transmembrane region" description="Helical" evidence="8">
    <location>
        <begin position="589"/>
        <end position="609"/>
    </location>
</feature>
<dbReference type="PROSITE" id="PS50836">
    <property type="entry name" value="DOMON"/>
    <property type="match status" value="2"/>
</dbReference>
<dbReference type="SMART" id="SM00665">
    <property type="entry name" value="B561"/>
    <property type="match status" value="1"/>
</dbReference>
<proteinExistence type="predicted"/>
<evidence type="ECO:0000256" key="7">
    <source>
        <dbReference type="ARBA" id="ARBA00023136"/>
    </source>
</evidence>
<feature type="domain" description="Cytochrome b561" evidence="11">
    <location>
        <begin position="392"/>
        <end position="609"/>
    </location>
</feature>
<keyword evidence="4 9" id="KW-0732">Signal</keyword>
<dbReference type="InterPro" id="IPR006593">
    <property type="entry name" value="Cyt_b561/ferric_Rdtase_TM"/>
</dbReference>
<keyword evidence="2" id="KW-0813">Transport</keyword>
<feature type="signal peptide" evidence="9">
    <location>
        <begin position="1"/>
        <end position="28"/>
    </location>
</feature>
<evidence type="ECO:0000256" key="3">
    <source>
        <dbReference type="ARBA" id="ARBA00022692"/>
    </source>
</evidence>
<sequence length="661" mass="72318">MMFSWRSGATSAACLLALLVRVVHVAHAGSVEMVDATQQFVKSTESTFDHMVVLEVFGAEETTLHWNDVIAGETITMRLVHTSVDAQTKAGWLGLAISPGGSGSSLDVGSDAMIGLISTKKVLKYNIKTQSEVTPHDDQTLIASNTQITQHAHDDGRHTTVLTFEKKLNDEPDDVPIQAKAKNTFLWAIGDASGVLGMHTERGGVEINFETVANLASKGKEGAGGTSTDDDRVISDGEDIVDIDDTLPVLNPTCPSIEDGYDSMVKLSSGLSLHWSFVNGNKSVTMKAIYDGAGWVAIGVTPNGDMIGAEAVIGLPDEGTVQKYELNDKSTSSITPLEKGQDTLKGTSITQANGKTILKFEKILKESGELEIKAKGETLFMFAVGNTNALSFHKHRGAVRLDLSKCGEDKKKSDTTNLDGLYKQKKMWAAHGFCATVAWAILTPLAISTAWFRTLVPSSWIYIHVFSQVMSFSFTVIAVILAVTAMSLADNPRHFSYSHHWMGLLILILASFQVIGGFLRPSVDRRDPYDPEPEPRKNWYELPTSPRELWHLTHRGLGITLLVAGLWQLNNGLALFMENFRTKDSRSFLYVYIGLFACSLVSLKMWILYDEYKATRGIEAVSLTMTQQSNANQRRGTGTSSTLNMNHSDMQGLVPVQFGNM</sequence>
<feature type="transmembrane region" description="Helical" evidence="8">
    <location>
        <begin position="460"/>
        <end position="489"/>
    </location>
</feature>
<evidence type="ECO:0000259" key="10">
    <source>
        <dbReference type="PROSITE" id="PS50836"/>
    </source>
</evidence>
<feature type="transmembrane region" description="Helical" evidence="8">
    <location>
        <begin position="501"/>
        <end position="519"/>
    </location>
</feature>
<evidence type="ECO:0000256" key="9">
    <source>
        <dbReference type="SAM" id="SignalP"/>
    </source>
</evidence>
<accession>A0A7S2UHV0</accession>
<evidence type="ECO:0000256" key="6">
    <source>
        <dbReference type="ARBA" id="ARBA00022989"/>
    </source>
</evidence>
<evidence type="ECO:0000259" key="11">
    <source>
        <dbReference type="PROSITE" id="PS50939"/>
    </source>
</evidence>
<comment type="subcellular location">
    <subcellularLocation>
        <location evidence="1">Membrane</location>
    </subcellularLocation>
</comment>
<dbReference type="CDD" id="cd09631">
    <property type="entry name" value="DOMON_DOH"/>
    <property type="match status" value="2"/>
</dbReference>
<gene>
    <name evidence="12" type="ORF">ASEP1449_LOCUS10623</name>
</gene>
<evidence type="ECO:0008006" key="13">
    <source>
        <dbReference type="Google" id="ProtNLM"/>
    </source>
</evidence>
<dbReference type="PROSITE" id="PS50939">
    <property type="entry name" value="CYTOCHROME_B561"/>
    <property type="match status" value="1"/>
</dbReference>
<keyword evidence="7 8" id="KW-0472">Membrane</keyword>
<protein>
    <recommendedName>
        <fullName evidence="13">DOMON domain-containing protein</fullName>
    </recommendedName>
</protein>